<dbReference type="GO" id="GO:0006797">
    <property type="term" value="P:polyphosphate metabolic process"/>
    <property type="evidence" value="ECO:0007669"/>
    <property type="project" value="InterPro"/>
</dbReference>
<organism evidence="5 6">
    <name type="scientific">Roseivirga seohaensis</name>
    <dbReference type="NCBI Taxonomy" id="1914963"/>
    <lineage>
        <taxon>Bacteria</taxon>
        <taxon>Pseudomonadati</taxon>
        <taxon>Bacteroidota</taxon>
        <taxon>Cytophagia</taxon>
        <taxon>Cytophagales</taxon>
        <taxon>Roseivirgaceae</taxon>
        <taxon>Roseivirga</taxon>
    </lineage>
</organism>
<dbReference type="PIRSF" id="PIRSF028756">
    <property type="entry name" value="PPK2_prd"/>
    <property type="match status" value="1"/>
</dbReference>
<dbReference type="SUPFAM" id="SSF52540">
    <property type="entry name" value="P-loop containing nucleoside triphosphate hydrolases"/>
    <property type="match status" value="1"/>
</dbReference>
<dbReference type="RefSeq" id="WP_062303419.1">
    <property type="nucleotide sequence ID" value="NZ_LRPB01000049.1"/>
</dbReference>
<dbReference type="InterPro" id="IPR022488">
    <property type="entry name" value="PPK2-related"/>
</dbReference>
<comment type="similarity">
    <text evidence="1">Belongs to the polyphosphate kinase 2 (PPK2) family. Class I subfamily.</text>
</comment>
<dbReference type="Gene3D" id="3.40.50.300">
    <property type="entry name" value="P-loop containing nucleotide triphosphate hydrolases"/>
    <property type="match status" value="1"/>
</dbReference>
<dbReference type="EMBL" id="LRPB01000049">
    <property type="protein sequence ID" value="KYG79312.1"/>
    <property type="molecule type" value="Genomic_DNA"/>
</dbReference>
<evidence type="ECO:0000313" key="5">
    <source>
        <dbReference type="EMBL" id="KYG79312.1"/>
    </source>
</evidence>
<evidence type="ECO:0000256" key="1">
    <source>
        <dbReference type="ARBA" id="ARBA00009924"/>
    </source>
</evidence>
<dbReference type="InterPro" id="IPR027417">
    <property type="entry name" value="P-loop_NTPase"/>
</dbReference>
<keyword evidence="3 5" id="KW-0418">Kinase</keyword>
<dbReference type="NCBIfam" id="TIGR03709">
    <property type="entry name" value="PPK2_rel_1"/>
    <property type="match status" value="1"/>
</dbReference>
<accession>A0A150XL12</accession>
<evidence type="ECO:0000256" key="2">
    <source>
        <dbReference type="ARBA" id="ARBA00022679"/>
    </source>
</evidence>
<gene>
    <name evidence="5" type="ORF">AWW67_13125</name>
</gene>
<sequence>MVELEHISTLPPKDADKAETKKALKKLRKELFQLQNKFYADGRYSMLIVLQGLDTSGKDGTIRHAFSGMNPQGVQVTSFKKPTIDELKHDFLWRVYPHFPEKGMIRVFNRSYYEDILVPATNKSLSEDVLLHRINLINELEHHLLANDTLILKFYLHLSANEQVKRIEERKTKPHKRWKYAKEDELIPKKWDDYRKTYHTILNACDHLPWHIIPADKRWFRNYTAAKILAEQLEKLNLKYPNK</sequence>
<dbReference type="InterPro" id="IPR022300">
    <property type="entry name" value="PPK2-rel_1"/>
</dbReference>
<comment type="caution">
    <text evidence="5">The sequence shown here is derived from an EMBL/GenBank/DDBJ whole genome shotgun (WGS) entry which is preliminary data.</text>
</comment>
<keyword evidence="2" id="KW-0808">Transferase</keyword>
<dbReference type="PANTHER" id="PTHR34383:SF3">
    <property type="entry name" value="POLYPHOSPHATE:AMP PHOSPHOTRANSFERASE"/>
    <property type="match status" value="1"/>
</dbReference>
<evidence type="ECO:0000256" key="3">
    <source>
        <dbReference type="ARBA" id="ARBA00022777"/>
    </source>
</evidence>
<name>A0A150XL12_9BACT</name>
<dbReference type="AlphaFoldDB" id="A0A150XL12"/>
<dbReference type="InterPro" id="IPR016898">
    <property type="entry name" value="Polyphosphate_phosphotransfera"/>
</dbReference>
<reference evidence="5 6" key="1">
    <citation type="submission" date="2016-01" db="EMBL/GenBank/DDBJ databases">
        <title>Genome sequencing of Roseivirga seohaensis SW-152.</title>
        <authorList>
            <person name="Selvaratnam C."/>
            <person name="Thevarajoo S."/>
            <person name="Goh K.M."/>
            <person name="Ee R."/>
            <person name="Chan K.-G."/>
            <person name="Chong C.S."/>
        </authorList>
    </citation>
    <scope>NUCLEOTIDE SEQUENCE [LARGE SCALE GENOMIC DNA]</scope>
    <source>
        <strain evidence="5 6">SW-152</strain>
    </source>
</reference>
<protein>
    <submittedName>
        <fullName evidence="5">Polyphosphate kinase</fullName>
    </submittedName>
</protein>
<proteinExistence type="inferred from homology"/>
<evidence type="ECO:0000313" key="6">
    <source>
        <dbReference type="Proteomes" id="UP000075663"/>
    </source>
</evidence>
<dbReference type="PANTHER" id="PTHR34383">
    <property type="entry name" value="POLYPHOSPHATE:AMP PHOSPHOTRANSFERASE-RELATED"/>
    <property type="match status" value="1"/>
</dbReference>
<dbReference type="STRING" id="1914963.AWW67_13125"/>
<dbReference type="Pfam" id="PF03976">
    <property type="entry name" value="PPK2"/>
    <property type="match status" value="1"/>
</dbReference>
<evidence type="ECO:0000259" key="4">
    <source>
        <dbReference type="Pfam" id="PF03976"/>
    </source>
</evidence>
<dbReference type="Proteomes" id="UP000075663">
    <property type="component" value="Unassembled WGS sequence"/>
</dbReference>
<dbReference type="GO" id="GO:0008976">
    <property type="term" value="F:polyphosphate kinase activity"/>
    <property type="evidence" value="ECO:0007669"/>
    <property type="project" value="InterPro"/>
</dbReference>
<feature type="domain" description="Polyphosphate kinase-2-related" evidence="4">
    <location>
        <begin position="16"/>
        <end position="237"/>
    </location>
</feature>